<dbReference type="EMBL" id="STGY01000073">
    <property type="protein sequence ID" value="THV35618.1"/>
    <property type="molecule type" value="Genomic_DNA"/>
</dbReference>
<sequence>MHPQIYGELSELADAGWIEIDSECPRGRKVYRITDAGRAVRASRRSCASTASCPCRAPRRRAWRVLRAARPRRRSSSSRWRSAGL</sequence>
<gene>
    <name evidence="2" type="ORF">FAB82_22335</name>
</gene>
<evidence type="ECO:0000259" key="1">
    <source>
        <dbReference type="Pfam" id="PF03551"/>
    </source>
</evidence>
<dbReference type="InterPro" id="IPR036390">
    <property type="entry name" value="WH_DNA-bd_sf"/>
</dbReference>
<reference evidence="2 3" key="2">
    <citation type="submission" date="2019-05" db="EMBL/GenBank/DDBJ databases">
        <title>Glycomyces buryatensis sp. nov.</title>
        <authorList>
            <person name="Nikitina E."/>
        </authorList>
    </citation>
    <scope>NUCLEOTIDE SEQUENCE [LARGE SCALE GENOMIC DNA]</scope>
    <source>
        <strain evidence="2 3">18</strain>
    </source>
</reference>
<dbReference type="SUPFAM" id="SSF46785">
    <property type="entry name" value="Winged helix' DNA-binding domain"/>
    <property type="match status" value="1"/>
</dbReference>
<evidence type="ECO:0000313" key="3">
    <source>
        <dbReference type="Proteomes" id="UP000308760"/>
    </source>
</evidence>
<feature type="domain" description="Transcription regulator PadR N-terminal" evidence="1">
    <location>
        <begin position="4"/>
        <end position="41"/>
    </location>
</feature>
<keyword evidence="3" id="KW-1185">Reference proteome</keyword>
<dbReference type="OrthoDB" id="3186544at2"/>
<reference evidence="3" key="1">
    <citation type="submission" date="2019-04" db="EMBL/GenBank/DDBJ databases">
        <title>Nocardioides xinjiangensis sp. nov.</title>
        <authorList>
            <person name="Liu S."/>
        </authorList>
    </citation>
    <scope>NUCLEOTIDE SEQUENCE [LARGE SCALE GENOMIC DNA]</scope>
    <source>
        <strain evidence="3">18</strain>
    </source>
</reference>
<comment type="caution">
    <text evidence="2">The sequence shown here is derived from an EMBL/GenBank/DDBJ whole genome shotgun (WGS) entry which is preliminary data.</text>
</comment>
<proteinExistence type="predicted"/>
<dbReference type="InterPro" id="IPR005149">
    <property type="entry name" value="Tscrpt_reg_PadR_N"/>
</dbReference>
<dbReference type="Gene3D" id="1.10.10.10">
    <property type="entry name" value="Winged helix-like DNA-binding domain superfamily/Winged helix DNA-binding domain"/>
    <property type="match status" value="1"/>
</dbReference>
<organism evidence="2 3">
    <name type="scientific">Glycomyces buryatensis</name>
    <dbReference type="NCBI Taxonomy" id="2570927"/>
    <lineage>
        <taxon>Bacteria</taxon>
        <taxon>Bacillati</taxon>
        <taxon>Actinomycetota</taxon>
        <taxon>Actinomycetes</taxon>
        <taxon>Glycomycetales</taxon>
        <taxon>Glycomycetaceae</taxon>
        <taxon>Glycomyces</taxon>
    </lineage>
</organism>
<dbReference type="InterPro" id="IPR036388">
    <property type="entry name" value="WH-like_DNA-bd_sf"/>
</dbReference>
<dbReference type="Pfam" id="PF03551">
    <property type="entry name" value="PadR"/>
    <property type="match status" value="1"/>
</dbReference>
<name>A0A4S8PVT1_9ACTN</name>
<dbReference type="Proteomes" id="UP000308760">
    <property type="component" value="Unassembled WGS sequence"/>
</dbReference>
<evidence type="ECO:0000313" key="2">
    <source>
        <dbReference type="EMBL" id="THV35618.1"/>
    </source>
</evidence>
<dbReference type="AlphaFoldDB" id="A0A4S8PVT1"/>
<accession>A0A4S8PVT1</accession>
<protein>
    <submittedName>
        <fullName evidence="2">PadR family transcriptional regulator</fullName>
    </submittedName>
</protein>